<dbReference type="GO" id="GO:0072583">
    <property type="term" value="P:clathrin-dependent endocytosis"/>
    <property type="evidence" value="ECO:0007669"/>
    <property type="project" value="TreeGrafter"/>
</dbReference>
<dbReference type="GO" id="GO:0030276">
    <property type="term" value="F:clathrin binding"/>
    <property type="evidence" value="ECO:0007669"/>
    <property type="project" value="TreeGrafter"/>
</dbReference>
<keyword evidence="1" id="KW-0175">Coiled coil</keyword>
<name>A0AAD8I5P4_9APIA</name>
<feature type="region of interest" description="Disordered" evidence="2">
    <location>
        <begin position="63"/>
        <end position="82"/>
    </location>
</feature>
<dbReference type="GO" id="GO:0072318">
    <property type="term" value="P:clathrin coat disassembly"/>
    <property type="evidence" value="ECO:0007669"/>
    <property type="project" value="TreeGrafter"/>
</dbReference>
<organism evidence="3 4">
    <name type="scientific">Heracleum sosnowskyi</name>
    <dbReference type="NCBI Taxonomy" id="360622"/>
    <lineage>
        <taxon>Eukaryota</taxon>
        <taxon>Viridiplantae</taxon>
        <taxon>Streptophyta</taxon>
        <taxon>Embryophyta</taxon>
        <taxon>Tracheophyta</taxon>
        <taxon>Spermatophyta</taxon>
        <taxon>Magnoliopsida</taxon>
        <taxon>eudicotyledons</taxon>
        <taxon>Gunneridae</taxon>
        <taxon>Pentapetalae</taxon>
        <taxon>asterids</taxon>
        <taxon>campanulids</taxon>
        <taxon>Apiales</taxon>
        <taxon>Apiaceae</taxon>
        <taxon>Apioideae</taxon>
        <taxon>apioid superclade</taxon>
        <taxon>Tordylieae</taxon>
        <taxon>Tordyliinae</taxon>
        <taxon>Heracleum</taxon>
    </lineage>
</organism>
<reference evidence="3" key="1">
    <citation type="submission" date="2023-02" db="EMBL/GenBank/DDBJ databases">
        <title>Genome of toxic invasive species Heracleum sosnowskyi carries increased number of genes despite the absence of recent whole-genome duplications.</title>
        <authorList>
            <person name="Schelkunov M."/>
            <person name="Shtratnikova V."/>
            <person name="Makarenko M."/>
            <person name="Klepikova A."/>
            <person name="Omelchenko D."/>
            <person name="Novikova G."/>
            <person name="Obukhova E."/>
            <person name="Bogdanov V."/>
            <person name="Penin A."/>
            <person name="Logacheva M."/>
        </authorList>
    </citation>
    <scope>NUCLEOTIDE SEQUENCE</scope>
    <source>
        <strain evidence="3">Hsosn_3</strain>
        <tissue evidence="3">Leaf</tissue>
    </source>
</reference>
<sequence length="156" mass="17976">MLPQQAWWTLQMQCLIDLLQEFDNHCNSDASKFYPNLTIEILQQDSGKLVFRNYEDLQNLQHQSMGPSRDLKHSHSSVSGGLEGESAQRCKAWLERYQRTAERAAKALAEKNMRDLIAHKEQTERNRLAESLDADVKRRSSGKEGNLRALLSTLQY</sequence>
<dbReference type="SUPFAM" id="SSF46565">
    <property type="entry name" value="Chaperone J-domain"/>
    <property type="match status" value="1"/>
</dbReference>
<dbReference type="Proteomes" id="UP001237642">
    <property type="component" value="Unassembled WGS sequence"/>
</dbReference>
<dbReference type="Gene3D" id="1.10.287.110">
    <property type="entry name" value="DnaJ domain"/>
    <property type="match status" value="1"/>
</dbReference>
<protein>
    <submittedName>
        <fullName evidence="3">Uncharacterized protein</fullName>
    </submittedName>
</protein>
<evidence type="ECO:0000313" key="3">
    <source>
        <dbReference type="EMBL" id="KAK1378447.1"/>
    </source>
</evidence>
<evidence type="ECO:0000313" key="4">
    <source>
        <dbReference type="Proteomes" id="UP001237642"/>
    </source>
</evidence>
<dbReference type="GO" id="GO:0005737">
    <property type="term" value="C:cytoplasm"/>
    <property type="evidence" value="ECO:0007669"/>
    <property type="project" value="TreeGrafter"/>
</dbReference>
<reference evidence="3" key="2">
    <citation type="submission" date="2023-05" db="EMBL/GenBank/DDBJ databases">
        <authorList>
            <person name="Schelkunov M.I."/>
        </authorList>
    </citation>
    <scope>NUCLEOTIDE SEQUENCE</scope>
    <source>
        <strain evidence="3">Hsosn_3</strain>
        <tissue evidence="3">Leaf</tissue>
    </source>
</reference>
<evidence type="ECO:0000256" key="1">
    <source>
        <dbReference type="SAM" id="Coils"/>
    </source>
</evidence>
<dbReference type="PANTHER" id="PTHR23172:SF87">
    <property type="entry name" value="CHAPERONE DNAJ-DOMAIN SUPERFAMILY PROTEIN"/>
    <property type="match status" value="1"/>
</dbReference>
<proteinExistence type="predicted"/>
<dbReference type="EMBL" id="JAUIZM010000006">
    <property type="protein sequence ID" value="KAK1378447.1"/>
    <property type="molecule type" value="Genomic_DNA"/>
</dbReference>
<comment type="caution">
    <text evidence="3">The sequence shown here is derived from an EMBL/GenBank/DDBJ whole genome shotgun (WGS) entry which is preliminary data.</text>
</comment>
<accession>A0AAD8I5P4</accession>
<dbReference type="GO" id="GO:0031982">
    <property type="term" value="C:vesicle"/>
    <property type="evidence" value="ECO:0007669"/>
    <property type="project" value="TreeGrafter"/>
</dbReference>
<feature type="coiled-coil region" evidence="1">
    <location>
        <begin position="94"/>
        <end position="126"/>
    </location>
</feature>
<evidence type="ECO:0000256" key="2">
    <source>
        <dbReference type="SAM" id="MobiDB-lite"/>
    </source>
</evidence>
<keyword evidence="4" id="KW-1185">Reference proteome</keyword>
<dbReference type="InterPro" id="IPR036869">
    <property type="entry name" value="J_dom_sf"/>
</dbReference>
<dbReference type="AlphaFoldDB" id="A0AAD8I5P4"/>
<dbReference type="PANTHER" id="PTHR23172">
    <property type="entry name" value="AUXILIN/CYCLIN G-ASSOCIATED KINASE-RELATED"/>
    <property type="match status" value="1"/>
</dbReference>
<gene>
    <name evidence="3" type="ORF">POM88_025191</name>
</gene>